<keyword evidence="1" id="KW-0472">Membrane</keyword>
<dbReference type="AlphaFoldDB" id="S5DIW0"/>
<dbReference type="EMBL" id="KC811109">
    <property type="protein sequence ID" value="AGQ18711.1"/>
    <property type="molecule type" value="Genomic_DNA"/>
</dbReference>
<reference evidence="2" key="1">
    <citation type="journal article" date="2013" name="Sci. Rep.">
        <title>Metagenomics uncovers a new group of low GC and ultra-small marine Actinobacteria.</title>
        <authorList>
            <person name="Ghai R."/>
            <person name="Mizuno C.M."/>
            <person name="Picazo A."/>
            <person name="Camacho A."/>
            <person name="Rodriguez-Valera F."/>
        </authorList>
    </citation>
    <scope>NUCLEOTIDE SEQUENCE</scope>
</reference>
<accession>S5DIW0</accession>
<proteinExistence type="predicted"/>
<keyword evidence="1" id="KW-0812">Transmembrane</keyword>
<sequence length="134" mass="15288">MNVELVLATRMLKRSIPIYTIVPLFFLIKSTESMVTSLVSGLIVASGFYLGAFLMSFAAKISLNFYYFSALFGYVVRLIYIFGFLLLFRNIYPIDEMAMSLTVPIVFLSMLFLEMAMVIKRKDTDLDWANDNSS</sequence>
<protein>
    <submittedName>
        <fullName evidence="2">MedDCM-OCT-S24-C115-cds11</fullName>
    </submittedName>
</protein>
<evidence type="ECO:0000256" key="1">
    <source>
        <dbReference type="SAM" id="Phobius"/>
    </source>
</evidence>
<organism evidence="2">
    <name type="scientific">Candidatus Actinomarina minuta</name>
    <dbReference type="NCBI Taxonomy" id="1389454"/>
    <lineage>
        <taxon>Bacteria</taxon>
        <taxon>Bacillati</taxon>
        <taxon>Actinomycetota</taxon>
        <taxon>Actinomycetes</taxon>
        <taxon>Candidatus Actinomarinidae</taxon>
        <taxon>Candidatus Actinomarinales</taxon>
        <taxon>Candidatus Actinomarineae</taxon>
        <taxon>Candidatus Actinomarinaceae</taxon>
        <taxon>Candidatus Actinomarina</taxon>
    </lineage>
</organism>
<name>S5DIW0_9ACTN</name>
<feature type="transmembrane region" description="Helical" evidence="1">
    <location>
        <begin position="65"/>
        <end position="88"/>
    </location>
</feature>
<feature type="transmembrane region" description="Helical" evidence="1">
    <location>
        <begin position="35"/>
        <end position="59"/>
    </location>
</feature>
<keyword evidence="1" id="KW-1133">Transmembrane helix</keyword>
<evidence type="ECO:0000313" key="2">
    <source>
        <dbReference type="EMBL" id="AGQ18711.1"/>
    </source>
</evidence>
<feature type="transmembrane region" description="Helical" evidence="1">
    <location>
        <begin position="100"/>
        <end position="119"/>
    </location>
</feature>